<reference evidence="8 9" key="1">
    <citation type="journal article" date="2015" name="Environ. Microbiol.">
        <title>Metagenome sequence of Elaphomyces granulatus from sporocarp tissue reveals Ascomycota ectomycorrhizal fingerprints of genome expansion and a Proteobacteria-rich microbiome.</title>
        <authorList>
            <person name="Quandt C.A."/>
            <person name="Kohler A."/>
            <person name="Hesse C.N."/>
            <person name="Sharpton T.J."/>
            <person name="Martin F."/>
            <person name="Spatafora J.W."/>
        </authorList>
    </citation>
    <scope>NUCLEOTIDE SEQUENCE [LARGE SCALE GENOMIC DNA]</scope>
    <source>
        <strain evidence="8 9">OSC145934</strain>
    </source>
</reference>
<proteinExistence type="inferred from homology"/>
<evidence type="ECO:0000256" key="5">
    <source>
        <dbReference type="ARBA" id="ARBA00023242"/>
    </source>
</evidence>
<evidence type="ECO:0000313" key="8">
    <source>
        <dbReference type="EMBL" id="OXV07367.1"/>
    </source>
</evidence>
<evidence type="ECO:0000256" key="6">
    <source>
        <dbReference type="PIRNR" id="PIRNR015952"/>
    </source>
</evidence>
<feature type="region of interest" description="Disordered" evidence="7">
    <location>
        <begin position="1"/>
        <end position="23"/>
    </location>
</feature>
<feature type="compositionally biased region" description="Low complexity" evidence="7">
    <location>
        <begin position="202"/>
        <end position="211"/>
    </location>
</feature>
<dbReference type="OrthoDB" id="29058at2759"/>
<evidence type="ECO:0000256" key="1">
    <source>
        <dbReference type="ARBA" id="ARBA00004099"/>
    </source>
</evidence>
<feature type="compositionally biased region" description="Acidic residues" evidence="7">
    <location>
        <begin position="169"/>
        <end position="194"/>
    </location>
</feature>
<evidence type="ECO:0000313" key="9">
    <source>
        <dbReference type="Proteomes" id="UP000243515"/>
    </source>
</evidence>
<comment type="similarity">
    <text evidence="3 6">Belongs to the UTP11 family.</text>
</comment>
<keyword evidence="5 6" id="KW-0539">Nucleus</keyword>
<evidence type="ECO:0000256" key="4">
    <source>
        <dbReference type="ARBA" id="ARBA00022552"/>
    </source>
</evidence>
<comment type="caution">
    <text evidence="8">The sequence shown here is derived from an EMBL/GenBank/DDBJ whole genome shotgun (WGS) entry which is preliminary data.</text>
</comment>
<comment type="subcellular location">
    <subcellularLocation>
        <location evidence="2 6">Nucleus</location>
        <location evidence="2 6">Nucleolus</location>
    </subcellularLocation>
</comment>
<feature type="region of interest" description="Disordered" evidence="7">
    <location>
        <begin position="133"/>
        <end position="219"/>
    </location>
</feature>
<evidence type="ECO:0000256" key="3">
    <source>
        <dbReference type="ARBA" id="ARBA00008105"/>
    </source>
</evidence>
<comment type="function">
    <text evidence="1 6">Involved in nucleolar processing of pre-18S ribosomal RNA.</text>
</comment>
<organism evidence="8 9">
    <name type="scientific">Elaphomyces granulatus</name>
    <dbReference type="NCBI Taxonomy" id="519963"/>
    <lineage>
        <taxon>Eukaryota</taxon>
        <taxon>Fungi</taxon>
        <taxon>Dikarya</taxon>
        <taxon>Ascomycota</taxon>
        <taxon>Pezizomycotina</taxon>
        <taxon>Eurotiomycetes</taxon>
        <taxon>Eurotiomycetidae</taxon>
        <taxon>Eurotiales</taxon>
        <taxon>Elaphomycetaceae</taxon>
        <taxon>Elaphomyces</taxon>
    </lineage>
</organism>
<dbReference type="Pfam" id="PF03998">
    <property type="entry name" value="Utp11"/>
    <property type="match status" value="1"/>
</dbReference>
<dbReference type="PIRSF" id="PIRSF015952">
    <property type="entry name" value="U3snoRNP11"/>
    <property type="match status" value="1"/>
</dbReference>
<name>A0A232LU50_9EURO</name>
<sequence>MSSMRNAVHRRQHRERGQLKGREKWGILEKHKDYALRAQDYNVKKAKLQRLREKARDRNPDEFAFGMLSERNRTQGRHGAREATALSHDAIKLLKTQDAGYLRVVGERVRRQVKRLEEDVNLQEGMRDILTERQPLSVDDNKNQTNRKVIFAESRDQQQKLGRIRSDDNEVDSDLEQQEDEEVEPEDADGDAEGNNDPSFGQQLKATTQQTKSKKQVEAESRAYAELRAAKKLKRRAAEIRLNKLDALRKQYTEITAAEKELDWQRARMTNSVGGVSKHGIKWKIRERKK</sequence>
<evidence type="ECO:0000256" key="7">
    <source>
        <dbReference type="SAM" id="MobiDB-lite"/>
    </source>
</evidence>
<accession>A0A232LU50</accession>
<dbReference type="PANTHER" id="PTHR12838:SF0">
    <property type="entry name" value="U3 SMALL NUCLEOLAR RNA-ASSOCIATED PROTEIN 11-RELATED"/>
    <property type="match status" value="1"/>
</dbReference>
<dbReference type="GO" id="GO:0032040">
    <property type="term" value="C:small-subunit processome"/>
    <property type="evidence" value="ECO:0007669"/>
    <property type="project" value="UniProtKB-UniRule"/>
</dbReference>
<dbReference type="AlphaFoldDB" id="A0A232LU50"/>
<keyword evidence="4 6" id="KW-0698">rRNA processing</keyword>
<protein>
    <recommendedName>
        <fullName evidence="6">U3 small nucleolar RNA-associated protein 11</fullName>
        <shortName evidence="6">U3 snoRNA-associated protein 11</shortName>
    </recommendedName>
</protein>
<feature type="compositionally biased region" description="Basic and acidic residues" evidence="7">
    <location>
        <begin position="153"/>
        <end position="168"/>
    </location>
</feature>
<dbReference type="Proteomes" id="UP000243515">
    <property type="component" value="Unassembled WGS sequence"/>
</dbReference>
<dbReference type="EMBL" id="NPHW01004905">
    <property type="protein sequence ID" value="OXV07367.1"/>
    <property type="molecule type" value="Genomic_DNA"/>
</dbReference>
<comment type="subunit">
    <text evidence="6">Component of the ribosomal small subunit (SSU) processome.</text>
</comment>
<gene>
    <name evidence="8" type="ORF">Egran_04868</name>
</gene>
<keyword evidence="9" id="KW-1185">Reference proteome</keyword>
<evidence type="ECO:0000256" key="2">
    <source>
        <dbReference type="ARBA" id="ARBA00004604"/>
    </source>
</evidence>
<dbReference type="PANTHER" id="PTHR12838">
    <property type="entry name" value="U3 SMALL NUCLEOLAR RNA-ASSOCIATED PROTEIN 11"/>
    <property type="match status" value="1"/>
</dbReference>
<dbReference type="GO" id="GO:0006364">
    <property type="term" value="P:rRNA processing"/>
    <property type="evidence" value="ECO:0007669"/>
    <property type="project" value="UniProtKB-UniRule"/>
</dbReference>
<dbReference type="InterPro" id="IPR007144">
    <property type="entry name" value="SSU_processome_Utp11"/>
</dbReference>